<dbReference type="InterPro" id="IPR014710">
    <property type="entry name" value="RmlC-like_jellyroll"/>
</dbReference>
<dbReference type="RefSeq" id="WP_136340310.1">
    <property type="nucleotide sequence ID" value="NZ_SSMD01000009.1"/>
</dbReference>
<dbReference type="OrthoDB" id="189170at2"/>
<dbReference type="InterPro" id="IPR050807">
    <property type="entry name" value="TransReg_Diox_bact_type"/>
</dbReference>
<dbReference type="CDD" id="cd02209">
    <property type="entry name" value="cupin_XRE_C"/>
    <property type="match status" value="1"/>
</dbReference>
<evidence type="ECO:0000256" key="1">
    <source>
        <dbReference type="ARBA" id="ARBA00023125"/>
    </source>
</evidence>
<dbReference type="PANTHER" id="PTHR46797">
    <property type="entry name" value="HTH-TYPE TRANSCRIPTIONAL REGULATOR"/>
    <property type="match status" value="1"/>
</dbReference>
<dbReference type="SMART" id="SM00530">
    <property type="entry name" value="HTH_XRE"/>
    <property type="match status" value="1"/>
</dbReference>
<reference evidence="3 4" key="1">
    <citation type="submission" date="2019-04" db="EMBL/GenBank/DDBJ databases">
        <title>Draft genome sequence of Youngimonas vesicularis.</title>
        <authorList>
            <person name="Hameed A."/>
        </authorList>
    </citation>
    <scope>NUCLEOTIDE SEQUENCE [LARGE SCALE GENOMIC DNA]</scope>
    <source>
        <strain evidence="3 4">CC-AMW-E</strain>
    </source>
</reference>
<dbReference type="InterPro" id="IPR010982">
    <property type="entry name" value="Lambda_DNA-bd_dom_sf"/>
</dbReference>
<dbReference type="Gene3D" id="1.10.260.40">
    <property type="entry name" value="lambda repressor-like DNA-binding domains"/>
    <property type="match status" value="1"/>
</dbReference>
<dbReference type="PROSITE" id="PS50943">
    <property type="entry name" value="HTH_CROC1"/>
    <property type="match status" value="1"/>
</dbReference>
<dbReference type="EMBL" id="SSMD01000009">
    <property type="protein sequence ID" value="THD72064.1"/>
    <property type="molecule type" value="Genomic_DNA"/>
</dbReference>
<comment type="caution">
    <text evidence="3">The sequence shown here is derived from an EMBL/GenBank/DDBJ whole genome shotgun (WGS) entry which is preliminary data.</text>
</comment>
<dbReference type="Pfam" id="PF01381">
    <property type="entry name" value="HTH_3"/>
    <property type="match status" value="1"/>
</dbReference>
<dbReference type="GO" id="GO:0003677">
    <property type="term" value="F:DNA binding"/>
    <property type="evidence" value="ECO:0007669"/>
    <property type="project" value="UniProtKB-KW"/>
</dbReference>
<dbReference type="GO" id="GO:0005829">
    <property type="term" value="C:cytosol"/>
    <property type="evidence" value="ECO:0007669"/>
    <property type="project" value="TreeGrafter"/>
</dbReference>
<dbReference type="AlphaFoldDB" id="A0A4S3M5X1"/>
<feature type="domain" description="HTH cro/C1-type" evidence="2">
    <location>
        <begin position="11"/>
        <end position="65"/>
    </location>
</feature>
<dbReference type="Gene3D" id="2.60.120.10">
    <property type="entry name" value="Jelly Rolls"/>
    <property type="match status" value="1"/>
</dbReference>
<keyword evidence="4" id="KW-1185">Reference proteome</keyword>
<dbReference type="SUPFAM" id="SSF51182">
    <property type="entry name" value="RmlC-like cupins"/>
    <property type="match status" value="1"/>
</dbReference>
<keyword evidence="1" id="KW-0238">DNA-binding</keyword>
<gene>
    <name evidence="3" type="ORF">E7681_16225</name>
</gene>
<evidence type="ECO:0000259" key="2">
    <source>
        <dbReference type="PROSITE" id="PS50943"/>
    </source>
</evidence>
<proteinExistence type="predicted"/>
<evidence type="ECO:0000313" key="3">
    <source>
        <dbReference type="EMBL" id="THD72064.1"/>
    </source>
</evidence>
<name>A0A4S3M5X1_9RHOB</name>
<sequence>MLDDTRLAAHLAALRAAQGWTLADLADRSGLSRATLSRIENAEVSPTAAALGQLCAAFGLSMSQLLAMVESDFRPVIPLDQRASWTDPDTGFTRTVISPAAPPLRGEWLLCTLPADTTRSYDRPPRPGLEHHLLLGSGDLTVTVEGNAHALHPGDCLRYQLWGATEFHSAGGATYLLFLT</sequence>
<protein>
    <submittedName>
        <fullName evidence="3">Helix-turn-helix domain-containing protein</fullName>
    </submittedName>
</protein>
<evidence type="ECO:0000313" key="4">
    <source>
        <dbReference type="Proteomes" id="UP000306113"/>
    </source>
</evidence>
<dbReference type="GO" id="GO:0003700">
    <property type="term" value="F:DNA-binding transcription factor activity"/>
    <property type="evidence" value="ECO:0007669"/>
    <property type="project" value="TreeGrafter"/>
</dbReference>
<dbReference type="InterPro" id="IPR011051">
    <property type="entry name" value="RmlC_Cupin_sf"/>
</dbReference>
<dbReference type="PANTHER" id="PTHR46797:SF10">
    <property type="entry name" value="BLR1115 PROTEIN"/>
    <property type="match status" value="1"/>
</dbReference>
<dbReference type="Proteomes" id="UP000306113">
    <property type="component" value="Unassembled WGS sequence"/>
</dbReference>
<dbReference type="CDD" id="cd00093">
    <property type="entry name" value="HTH_XRE"/>
    <property type="match status" value="1"/>
</dbReference>
<dbReference type="InterPro" id="IPR001387">
    <property type="entry name" value="Cro/C1-type_HTH"/>
</dbReference>
<dbReference type="SUPFAM" id="SSF47413">
    <property type="entry name" value="lambda repressor-like DNA-binding domains"/>
    <property type="match status" value="1"/>
</dbReference>
<organism evidence="3 4">
    <name type="scientific">Thalassobius vesicularis</name>
    <dbReference type="NCBI Taxonomy" id="1294297"/>
    <lineage>
        <taxon>Bacteria</taxon>
        <taxon>Pseudomonadati</taxon>
        <taxon>Pseudomonadota</taxon>
        <taxon>Alphaproteobacteria</taxon>
        <taxon>Rhodobacterales</taxon>
        <taxon>Roseobacteraceae</taxon>
        <taxon>Thalassovita</taxon>
    </lineage>
</organism>
<accession>A0A4S3M5X1</accession>